<reference evidence="1 2" key="1">
    <citation type="journal article" date="2018" name="MBio">
        <title>Insights into the evolution of host association through the isolation and characterization of a novel human periodontal pathobiont, Desulfobulbus oralis.</title>
        <authorList>
            <person name="Cross K.L."/>
            <person name="Chirania P."/>
            <person name="Xiong W."/>
            <person name="Beall C.J."/>
            <person name="Elkins J.G."/>
            <person name="Giannone R.J."/>
            <person name="Griffen A.L."/>
            <person name="Guss A.M."/>
            <person name="Hettich R.L."/>
            <person name="Joshi S.S."/>
            <person name="Mokrzan E.M."/>
            <person name="Martin R.K."/>
            <person name="Zhulin I.B."/>
            <person name="Leys E.J."/>
            <person name="Podar M."/>
        </authorList>
    </citation>
    <scope>NUCLEOTIDE SEQUENCE [LARGE SCALE GENOMIC DNA]</scope>
    <source>
        <strain evidence="1 2">ORNL</strain>
    </source>
</reference>
<sequence length="65" mass="6753">MGTVPGLAWTCTVAAIAWLCLRPLAAASPLTLAAAPLAFLMLRNRGQKAAVPPVKPGNRSPIGRF</sequence>
<name>A0A2L1GMG1_9BACT</name>
<gene>
    <name evidence="1" type="ORF">CAY53_04290</name>
</gene>
<evidence type="ECO:0000313" key="2">
    <source>
        <dbReference type="Proteomes" id="UP000239867"/>
    </source>
</evidence>
<dbReference type="AlphaFoldDB" id="A0A2L1GMG1"/>
<keyword evidence="2" id="KW-1185">Reference proteome</keyword>
<protein>
    <submittedName>
        <fullName evidence="1">Uncharacterized protein</fullName>
    </submittedName>
</protein>
<dbReference type="EMBL" id="CP021255">
    <property type="protein sequence ID" value="AVD70797.1"/>
    <property type="molecule type" value="Genomic_DNA"/>
</dbReference>
<accession>A0A2L1GMG1</accession>
<evidence type="ECO:0000313" key="1">
    <source>
        <dbReference type="EMBL" id="AVD70797.1"/>
    </source>
</evidence>
<dbReference type="Proteomes" id="UP000239867">
    <property type="component" value="Chromosome"/>
</dbReference>
<proteinExistence type="predicted"/>
<dbReference type="KEGG" id="deo:CAY53_04290"/>
<organism evidence="1 2">
    <name type="scientific">Desulfobulbus oralis</name>
    <dbReference type="NCBI Taxonomy" id="1986146"/>
    <lineage>
        <taxon>Bacteria</taxon>
        <taxon>Pseudomonadati</taxon>
        <taxon>Thermodesulfobacteriota</taxon>
        <taxon>Desulfobulbia</taxon>
        <taxon>Desulfobulbales</taxon>
        <taxon>Desulfobulbaceae</taxon>
        <taxon>Desulfobulbus</taxon>
    </lineage>
</organism>